<dbReference type="SUPFAM" id="SSF53335">
    <property type="entry name" value="S-adenosyl-L-methionine-dependent methyltransferases"/>
    <property type="match status" value="1"/>
</dbReference>
<sequence length="308" mass="33849">MSPAVAGAQRPIDPFAELVDGSYQDELVTVARQGANPVSKGAPVARTPHFDVSGDGQHLWVRHTLRDDEIDEDLTGLLQNQLFEPGWVRGGDLFERLFAGVVRTADPDPGRAWELYYRNTIRRIEDLLSTPSVLGRVRGGIADFVPVYQHALQRIVGRDVVEVGACFGFLSLLAARRGRRVTAGDLSPGTVRLLSAMAGRLDVALDTFCGDAAALPLEDDSADTVLLVHLLEHLDDEHGARAIAEALRVARHRVVIAVLFEEEPDEAFGHLRSLTLEDLQHWGERAGLPFRVHEFHGGWLIIDHTATC</sequence>
<dbReference type="Proteomes" id="UP001596356">
    <property type="component" value="Unassembled WGS sequence"/>
</dbReference>
<evidence type="ECO:0000259" key="1">
    <source>
        <dbReference type="Pfam" id="PF08241"/>
    </source>
</evidence>
<reference evidence="3" key="1">
    <citation type="journal article" date="2019" name="Int. J. Syst. Evol. Microbiol.">
        <title>The Global Catalogue of Microorganisms (GCM) 10K type strain sequencing project: providing services to taxonomists for standard genome sequencing and annotation.</title>
        <authorList>
            <consortium name="The Broad Institute Genomics Platform"/>
            <consortium name="The Broad Institute Genome Sequencing Center for Infectious Disease"/>
            <person name="Wu L."/>
            <person name="Ma J."/>
        </authorList>
    </citation>
    <scope>NUCLEOTIDE SEQUENCE [LARGE SCALE GENOMIC DNA]</scope>
    <source>
        <strain evidence="3">NBRC 106593</strain>
    </source>
</reference>
<protein>
    <submittedName>
        <fullName evidence="2">Mycofactocin oligosaccharide methyltransferase MftM</fullName>
    </submittedName>
</protein>
<evidence type="ECO:0000313" key="3">
    <source>
        <dbReference type="Proteomes" id="UP001596356"/>
    </source>
</evidence>
<dbReference type="EMBL" id="JBHSWJ010000002">
    <property type="protein sequence ID" value="MFC6712880.1"/>
    <property type="molecule type" value="Genomic_DNA"/>
</dbReference>
<keyword evidence="2" id="KW-0808">Transferase</keyword>
<dbReference type="InterPro" id="IPR029063">
    <property type="entry name" value="SAM-dependent_MTases_sf"/>
</dbReference>
<dbReference type="InterPro" id="IPR013216">
    <property type="entry name" value="Methyltransf_11"/>
</dbReference>
<keyword evidence="3" id="KW-1185">Reference proteome</keyword>
<gene>
    <name evidence="2" type="primary">mftM</name>
    <name evidence="2" type="ORF">ACFQBT_03095</name>
</gene>
<keyword evidence="2" id="KW-0489">Methyltransferase</keyword>
<accession>A0ABW2AQ13</accession>
<dbReference type="RefSeq" id="WP_377820331.1">
    <property type="nucleotide sequence ID" value="NZ_JBHSWJ010000002.1"/>
</dbReference>
<feature type="domain" description="Methyltransferase type 11" evidence="1">
    <location>
        <begin position="161"/>
        <end position="253"/>
    </location>
</feature>
<proteinExistence type="predicted"/>
<dbReference type="GO" id="GO:0008168">
    <property type="term" value="F:methyltransferase activity"/>
    <property type="evidence" value="ECO:0007669"/>
    <property type="project" value="UniProtKB-KW"/>
</dbReference>
<dbReference type="GO" id="GO:0032259">
    <property type="term" value="P:methylation"/>
    <property type="evidence" value="ECO:0007669"/>
    <property type="project" value="UniProtKB-KW"/>
</dbReference>
<dbReference type="Pfam" id="PF08241">
    <property type="entry name" value="Methyltransf_11"/>
    <property type="match status" value="1"/>
</dbReference>
<evidence type="ECO:0000313" key="2">
    <source>
        <dbReference type="EMBL" id="MFC6712880.1"/>
    </source>
</evidence>
<name>A0ABW2AQ13_9MICO</name>
<dbReference type="Gene3D" id="3.40.50.150">
    <property type="entry name" value="Vaccinia Virus protein VP39"/>
    <property type="match status" value="1"/>
</dbReference>
<dbReference type="NCBIfam" id="NF041255">
    <property type="entry name" value="mycofact_MftM"/>
    <property type="match status" value="1"/>
</dbReference>
<organism evidence="2 3">
    <name type="scientific">Branchiibius cervicis</name>
    <dbReference type="NCBI Taxonomy" id="908252"/>
    <lineage>
        <taxon>Bacteria</taxon>
        <taxon>Bacillati</taxon>
        <taxon>Actinomycetota</taxon>
        <taxon>Actinomycetes</taxon>
        <taxon>Micrococcales</taxon>
        <taxon>Dermacoccaceae</taxon>
        <taxon>Branchiibius</taxon>
    </lineage>
</organism>
<comment type="caution">
    <text evidence="2">The sequence shown here is derived from an EMBL/GenBank/DDBJ whole genome shotgun (WGS) entry which is preliminary data.</text>
</comment>